<reference evidence="1 2" key="1">
    <citation type="journal article" date="2023" name="Mol. Biol. Evol.">
        <title>Genomics of Secondarily Temperate Adaptation in the Only Non-Antarctic Icefish.</title>
        <authorList>
            <person name="Rivera-Colon A.G."/>
            <person name="Rayamajhi N."/>
            <person name="Minhas B.F."/>
            <person name="Madrigal G."/>
            <person name="Bilyk K.T."/>
            <person name="Yoon V."/>
            <person name="Hune M."/>
            <person name="Gregory S."/>
            <person name="Cheng C.H.C."/>
            <person name="Catchen J.M."/>
        </authorList>
    </citation>
    <scope>NUCLEOTIDE SEQUENCE [LARGE SCALE GENOMIC DNA]</scope>
    <source>
        <strain evidence="1">JC2023a</strain>
    </source>
</reference>
<sequence length="148" mass="16632">MILIAQNRKLHIRDVLVHPLGPLPWALSNSDGSLRKTNKAALARELEKNVLPAEEMPEPSACIIDGMSLVQKLKGDDKTFQQLAETALSLALHEGARSRRIDVVFDVYWKTSIKDAERCNRGSTSGTQWKNIAPGHNIHQWRKFLTNP</sequence>
<dbReference type="AlphaFoldDB" id="A0AAN8GZ75"/>
<comment type="caution">
    <text evidence="1">The sequence shown here is derived from an EMBL/GenBank/DDBJ whole genome shotgun (WGS) entry which is preliminary data.</text>
</comment>
<keyword evidence="2" id="KW-1185">Reference proteome</keyword>
<dbReference type="PANTHER" id="PTHR46704">
    <property type="entry name" value="CXC DOMAIN-CONTAINING PROTEIN-RELATED"/>
    <property type="match status" value="1"/>
</dbReference>
<accession>A0AAN8GZ75</accession>
<evidence type="ECO:0000313" key="2">
    <source>
        <dbReference type="Proteomes" id="UP001335648"/>
    </source>
</evidence>
<dbReference type="PANTHER" id="PTHR46704:SF9">
    <property type="entry name" value="BHLH DOMAIN-CONTAINING PROTEIN"/>
    <property type="match status" value="1"/>
</dbReference>
<evidence type="ECO:0000313" key="1">
    <source>
        <dbReference type="EMBL" id="KAK5896811.1"/>
    </source>
</evidence>
<proteinExistence type="predicted"/>
<dbReference type="EMBL" id="JAULUE010002053">
    <property type="protein sequence ID" value="KAK5896811.1"/>
    <property type="molecule type" value="Genomic_DNA"/>
</dbReference>
<dbReference type="Proteomes" id="UP001335648">
    <property type="component" value="Unassembled WGS sequence"/>
</dbReference>
<gene>
    <name evidence="1" type="ORF">CesoFtcFv8_009933</name>
</gene>
<protein>
    <submittedName>
        <fullName evidence="1">Uncharacterized protein</fullName>
    </submittedName>
</protein>
<organism evidence="1 2">
    <name type="scientific">Champsocephalus esox</name>
    <name type="common">pike icefish</name>
    <dbReference type="NCBI Taxonomy" id="159716"/>
    <lineage>
        <taxon>Eukaryota</taxon>
        <taxon>Metazoa</taxon>
        <taxon>Chordata</taxon>
        <taxon>Craniata</taxon>
        <taxon>Vertebrata</taxon>
        <taxon>Euteleostomi</taxon>
        <taxon>Actinopterygii</taxon>
        <taxon>Neopterygii</taxon>
        <taxon>Teleostei</taxon>
        <taxon>Neoteleostei</taxon>
        <taxon>Acanthomorphata</taxon>
        <taxon>Eupercaria</taxon>
        <taxon>Perciformes</taxon>
        <taxon>Notothenioidei</taxon>
        <taxon>Channichthyidae</taxon>
        <taxon>Champsocephalus</taxon>
    </lineage>
</organism>
<name>A0AAN8GZ75_9TELE</name>